<evidence type="ECO:0000313" key="16">
    <source>
        <dbReference type="Proteomes" id="UP001596052"/>
    </source>
</evidence>
<keyword evidence="11" id="KW-1133">Transmembrane helix</keyword>
<feature type="active site" evidence="11">
    <location>
        <position position="496"/>
    </location>
</feature>
<dbReference type="InterPro" id="IPR027417">
    <property type="entry name" value="P-loop_NTPase"/>
</dbReference>
<dbReference type="InterPro" id="IPR003593">
    <property type="entry name" value="AAA+_ATPase"/>
</dbReference>
<evidence type="ECO:0000256" key="4">
    <source>
        <dbReference type="ARBA" id="ARBA00022723"/>
    </source>
</evidence>
<keyword evidence="16" id="KW-1185">Reference proteome</keyword>
<comment type="similarity">
    <text evidence="2 11">In the C-terminal section; belongs to the peptidase M41 family.</text>
</comment>
<evidence type="ECO:0000256" key="5">
    <source>
        <dbReference type="ARBA" id="ARBA00022741"/>
    </source>
</evidence>
<dbReference type="Gene3D" id="3.40.50.300">
    <property type="entry name" value="P-loop containing nucleotide triphosphate hydrolases"/>
    <property type="match status" value="1"/>
</dbReference>
<sequence>MSDDPFNNRPDGPNRRNQDPQFNWRGFMLFALAITLLISGFMMNKGLAGSRKVFDYAEFKKHVEAGRIDPNKKLVLINSDATSKQVIEGGYFPLPPSITPAPVAKPVESGTEPAPSLGNPTLEAPAKEVTVTEKPAAEAPKTESKDFSVQVNIEFQKEELHKLLDAHKLVLIPTYDNEMWSSLIGFLLPLLVILAFFYFLVRQQLRSAGRGAMSFGKSKAKMLAQDRNKVTFKDVAGVEEAKEEVQEIVEFLKDPKKFQRLGGKIPKGVLMTGPPGTGKTLLAKAIAGEADVPFFSISGSDFVEMFVGVGASRVRDMFEQGKKNAPCLIFIDEIDAVGRHRGHGMGGGHDEREQTLNALLVEMDGFDTQEGIIIIAATNRADVLDPALLRPGRFDRQVTVNLPDVKGREEILRVHAKKVKLADSADLSKIARGTPGFSGAELANLLNEAALLASRKNMKSITNPELEEARDKVRWGRERRSMALTEKEKENTAYHEAGHAILNEVLEHTAPLHKVTIIPRGPSLGVTMMLPEEDKFTHRKSELLDDLIVTMGGRVAEEIQFGDVTSGASGDIRMASRVARSMVCSWGMSTKLGMIEYGENESNAFMGRGSSNYSEDTAQKIDEEVKRLIDEAYAKATEILIKHKDKLDAIAHALLEYETLDGTHIKEIMEHGHLINPPENKSKPPPPPPLPKVTDSRPVKREDEDDGGMAPGLTGVPA</sequence>
<evidence type="ECO:0000256" key="3">
    <source>
        <dbReference type="ARBA" id="ARBA00022670"/>
    </source>
</evidence>
<feature type="binding site" evidence="11">
    <location>
        <position position="495"/>
    </location>
    <ligand>
        <name>Zn(2+)</name>
        <dbReference type="ChEBI" id="CHEBI:29105"/>
        <note>catalytic</note>
    </ligand>
</feature>
<feature type="transmembrane region" description="Helical" evidence="11">
    <location>
        <begin position="183"/>
        <end position="201"/>
    </location>
</feature>
<dbReference type="InterPro" id="IPR037219">
    <property type="entry name" value="Peptidase_M41-like"/>
</dbReference>
<evidence type="ECO:0000256" key="11">
    <source>
        <dbReference type="HAMAP-Rule" id="MF_01458"/>
    </source>
</evidence>
<feature type="region of interest" description="Disordered" evidence="13">
    <location>
        <begin position="674"/>
        <end position="718"/>
    </location>
</feature>
<proteinExistence type="inferred from homology"/>
<dbReference type="InterPro" id="IPR003960">
    <property type="entry name" value="ATPase_AAA_CS"/>
</dbReference>
<dbReference type="InterPro" id="IPR005936">
    <property type="entry name" value="FtsH"/>
</dbReference>
<gene>
    <name evidence="11 15" type="primary">ftsH</name>
    <name evidence="15" type="ORF">ACFQDI_06565</name>
</gene>
<feature type="binding site" evidence="11">
    <location>
        <position position="499"/>
    </location>
    <ligand>
        <name>Zn(2+)</name>
        <dbReference type="ChEBI" id="CHEBI:29105"/>
        <note>catalytic</note>
    </ligand>
</feature>
<dbReference type="Gene3D" id="1.20.58.760">
    <property type="entry name" value="Peptidase M41"/>
    <property type="match status" value="1"/>
</dbReference>
<dbReference type="RefSeq" id="WP_377164670.1">
    <property type="nucleotide sequence ID" value="NZ_JBHSMQ010000002.1"/>
</dbReference>
<evidence type="ECO:0000256" key="8">
    <source>
        <dbReference type="ARBA" id="ARBA00022840"/>
    </source>
</evidence>
<comment type="subunit">
    <text evidence="11">Homohexamer.</text>
</comment>
<keyword evidence="7 11" id="KW-0862">Zinc</keyword>
<dbReference type="SUPFAM" id="SSF52540">
    <property type="entry name" value="P-loop containing nucleoside triphosphate hydrolases"/>
    <property type="match status" value="1"/>
</dbReference>
<evidence type="ECO:0000256" key="13">
    <source>
        <dbReference type="SAM" id="MobiDB-lite"/>
    </source>
</evidence>
<evidence type="ECO:0000256" key="1">
    <source>
        <dbReference type="ARBA" id="ARBA00004370"/>
    </source>
</evidence>
<evidence type="ECO:0000256" key="12">
    <source>
        <dbReference type="RuleBase" id="RU003651"/>
    </source>
</evidence>
<dbReference type="EMBL" id="JBHSMQ010000002">
    <property type="protein sequence ID" value="MFC5454514.1"/>
    <property type="molecule type" value="Genomic_DNA"/>
</dbReference>
<dbReference type="PANTHER" id="PTHR23076:SF97">
    <property type="entry name" value="ATP-DEPENDENT ZINC METALLOPROTEASE YME1L1"/>
    <property type="match status" value="1"/>
</dbReference>
<feature type="region of interest" description="Disordered" evidence="13">
    <location>
        <begin position="102"/>
        <end position="123"/>
    </location>
</feature>
<dbReference type="NCBIfam" id="TIGR01241">
    <property type="entry name" value="FtsH_fam"/>
    <property type="match status" value="1"/>
</dbReference>
<dbReference type="CDD" id="cd19501">
    <property type="entry name" value="RecA-like_FtsH"/>
    <property type="match status" value="1"/>
</dbReference>
<dbReference type="PANTHER" id="PTHR23076">
    <property type="entry name" value="METALLOPROTEASE M41 FTSH"/>
    <property type="match status" value="1"/>
</dbReference>
<dbReference type="InterPro" id="IPR003959">
    <property type="entry name" value="ATPase_AAA_core"/>
</dbReference>
<comment type="similarity">
    <text evidence="11">In the central section; belongs to the AAA ATPase family.</text>
</comment>
<name>A0ABW0KMG5_9BACT</name>
<dbReference type="InterPro" id="IPR000642">
    <property type="entry name" value="Peptidase_M41"/>
</dbReference>
<keyword evidence="10 11" id="KW-0472">Membrane</keyword>
<dbReference type="GO" id="GO:0008237">
    <property type="term" value="F:metallopeptidase activity"/>
    <property type="evidence" value="ECO:0007669"/>
    <property type="project" value="UniProtKB-KW"/>
</dbReference>
<comment type="similarity">
    <text evidence="12">Belongs to the AAA ATPase family.</text>
</comment>
<keyword evidence="11" id="KW-1003">Cell membrane</keyword>
<keyword evidence="3 11" id="KW-0645">Protease</keyword>
<dbReference type="Pfam" id="PF00004">
    <property type="entry name" value="AAA"/>
    <property type="match status" value="1"/>
</dbReference>
<evidence type="ECO:0000256" key="10">
    <source>
        <dbReference type="ARBA" id="ARBA00023136"/>
    </source>
</evidence>
<keyword evidence="5 11" id="KW-0547">Nucleotide-binding</keyword>
<evidence type="ECO:0000313" key="15">
    <source>
        <dbReference type="EMBL" id="MFC5454514.1"/>
    </source>
</evidence>
<dbReference type="Pfam" id="PF17862">
    <property type="entry name" value="AAA_lid_3"/>
    <property type="match status" value="1"/>
</dbReference>
<comment type="cofactor">
    <cofactor evidence="11">
        <name>Zn(2+)</name>
        <dbReference type="ChEBI" id="CHEBI:29105"/>
    </cofactor>
    <text evidence="11">Binds 1 zinc ion per subunit.</text>
</comment>
<dbReference type="InterPro" id="IPR041569">
    <property type="entry name" value="AAA_lid_3"/>
</dbReference>
<evidence type="ECO:0000256" key="2">
    <source>
        <dbReference type="ARBA" id="ARBA00010044"/>
    </source>
</evidence>
<evidence type="ECO:0000256" key="7">
    <source>
        <dbReference type="ARBA" id="ARBA00022833"/>
    </source>
</evidence>
<keyword evidence="9 11" id="KW-0482">Metalloprotease</keyword>
<evidence type="ECO:0000256" key="6">
    <source>
        <dbReference type="ARBA" id="ARBA00022801"/>
    </source>
</evidence>
<dbReference type="PROSITE" id="PS00674">
    <property type="entry name" value="AAA"/>
    <property type="match status" value="1"/>
</dbReference>
<accession>A0ABW0KMG5</accession>
<protein>
    <recommendedName>
        <fullName evidence="11">ATP-dependent zinc metalloprotease FtsH</fullName>
        <ecNumber evidence="11">3.4.24.-</ecNumber>
    </recommendedName>
</protein>
<dbReference type="HAMAP" id="MF_01458">
    <property type="entry name" value="FtsH"/>
    <property type="match status" value="1"/>
</dbReference>
<dbReference type="Gene3D" id="1.10.8.60">
    <property type="match status" value="1"/>
</dbReference>
<dbReference type="Pfam" id="PF01434">
    <property type="entry name" value="Peptidase_M41"/>
    <property type="match status" value="1"/>
</dbReference>
<reference evidence="16" key="1">
    <citation type="journal article" date="2019" name="Int. J. Syst. Evol. Microbiol.">
        <title>The Global Catalogue of Microorganisms (GCM) 10K type strain sequencing project: providing services to taxonomists for standard genome sequencing and annotation.</title>
        <authorList>
            <consortium name="The Broad Institute Genomics Platform"/>
            <consortium name="The Broad Institute Genome Sequencing Center for Infectious Disease"/>
            <person name="Wu L."/>
            <person name="Ma J."/>
        </authorList>
    </citation>
    <scope>NUCLEOTIDE SEQUENCE [LARGE SCALE GENOMIC DNA]</scope>
    <source>
        <strain evidence="16">CGMCC 4.1469</strain>
    </source>
</reference>
<comment type="caution">
    <text evidence="15">The sequence shown here is derived from an EMBL/GenBank/DDBJ whole genome shotgun (WGS) entry which is preliminary data.</text>
</comment>
<keyword evidence="4 11" id="KW-0479">Metal-binding</keyword>
<feature type="domain" description="AAA+ ATPase" evidence="14">
    <location>
        <begin position="265"/>
        <end position="404"/>
    </location>
</feature>
<keyword evidence="11" id="KW-0812">Transmembrane</keyword>
<evidence type="ECO:0000259" key="14">
    <source>
        <dbReference type="SMART" id="SM00382"/>
    </source>
</evidence>
<organism evidence="15 16">
    <name type="scientific">Prosthecobacter fluviatilis</name>
    <dbReference type="NCBI Taxonomy" id="445931"/>
    <lineage>
        <taxon>Bacteria</taxon>
        <taxon>Pseudomonadati</taxon>
        <taxon>Verrucomicrobiota</taxon>
        <taxon>Verrucomicrobiia</taxon>
        <taxon>Verrucomicrobiales</taxon>
        <taxon>Verrucomicrobiaceae</taxon>
        <taxon>Prosthecobacter</taxon>
    </lineage>
</organism>
<feature type="binding site" evidence="11">
    <location>
        <position position="571"/>
    </location>
    <ligand>
        <name>Zn(2+)</name>
        <dbReference type="ChEBI" id="CHEBI:29105"/>
        <note>catalytic</note>
    </ligand>
</feature>
<feature type="binding site" evidence="11">
    <location>
        <begin position="273"/>
        <end position="280"/>
    </location>
    <ligand>
        <name>ATP</name>
        <dbReference type="ChEBI" id="CHEBI:30616"/>
    </ligand>
</feature>
<dbReference type="SUPFAM" id="SSF140990">
    <property type="entry name" value="FtsH protease domain-like"/>
    <property type="match status" value="1"/>
</dbReference>
<feature type="transmembrane region" description="Helical" evidence="11">
    <location>
        <begin position="22"/>
        <end position="42"/>
    </location>
</feature>
<dbReference type="EC" id="3.4.24.-" evidence="11"/>
<keyword evidence="8 11" id="KW-0067">ATP-binding</keyword>
<dbReference type="SMART" id="SM00382">
    <property type="entry name" value="AAA"/>
    <property type="match status" value="1"/>
</dbReference>
<evidence type="ECO:0000256" key="9">
    <source>
        <dbReference type="ARBA" id="ARBA00023049"/>
    </source>
</evidence>
<keyword evidence="6 11" id="KW-0378">Hydrolase</keyword>
<comment type="subcellular location">
    <subcellularLocation>
        <location evidence="11">Cell membrane</location>
        <topology evidence="11">Multi-pass membrane protein</topology>
        <orientation evidence="11">Cytoplasmic side</orientation>
    </subcellularLocation>
    <subcellularLocation>
        <location evidence="1">Membrane</location>
    </subcellularLocation>
</comment>
<comment type="function">
    <text evidence="11">Acts as a processive, ATP-dependent zinc metallopeptidase for both cytoplasmic and membrane proteins. Plays a role in the quality control of integral membrane proteins.</text>
</comment>
<feature type="region of interest" description="Disordered" evidence="13">
    <location>
        <begin position="1"/>
        <end position="20"/>
    </location>
</feature>
<dbReference type="Proteomes" id="UP001596052">
    <property type="component" value="Unassembled WGS sequence"/>
</dbReference>